<evidence type="ECO:0000256" key="13">
    <source>
        <dbReference type="RuleBase" id="RU362091"/>
    </source>
</evidence>
<evidence type="ECO:0000256" key="12">
    <source>
        <dbReference type="ARBA" id="ARBA00033708"/>
    </source>
</evidence>
<dbReference type="Proteomes" id="UP001183420">
    <property type="component" value="Unassembled WGS sequence"/>
</dbReference>
<evidence type="ECO:0000313" key="17">
    <source>
        <dbReference type="Proteomes" id="UP001183420"/>
    </source>
</evidence>
<feature type="transmembrane region" description="Helical" evidence="15">
    <location>
        <begin position="449"/>
        <end position="469"/>
    </location>
</feature>
<keyword evidence="7 15" id="KW-1133">Transmembrane helix</keyword>
<feature type="transmembrane region" description="Helical" evidence="15">
    <location>
        <begin position="123"/>
        <end position="147"/>
    </location>
</feature>
<feature type="transmembrane region" description="Helical" evidence="15">
    <location>
        <begin position="424"/>
        <end position="443"/>
    </location>
</feature>
<keyword evidence="9" id="KW-0406">Ion transport</keyword>
<feature type="transmembrane region" description="Helical" evidence="15">
    <location>
        <begin position="159"/>
        <end position="179"/>
    </location>
</feature>
<dbReference type="PROSITE" id="PS50283">
    <property type="entry name" value="NA_SOLUT_SYMP_3"/>
    <property type="match status" value="1"/>
</dbReference>
<keyword evidence="4" id="KW-1003">Cell membrane</keyword>
<feature type="region of interest" description="Disordered" evidence="14">
    <location>
        <begin position="474"/>
        <end position="507"/>
    </location>
</feature>
<comment type="similarity">
    <text evidence="2 13">Belongs to the sodium:solute symporter (SSF) (TC 2.A.21) family.</text>
</comment>
<comment type="caution">
    <text evidence="16">The sequence shown here is derived from an EMBL/GenBank/DDBJ whole genome shotgun (WGS) entry which is preliminary data.</text>
</comment>
<name>A0ABU2LRX8_9ACTN</name>
<organism evidence="16 17">
    <name type="scientific">Streptomyces millisiae</name>
    <dbReference type="NCBI Taxonomy" id="3075542"/>
    <lineage>
        <taxon>Bacteria</taxon>
        <taxon>Bacillati</taxon>
        <taxon>Actinomycetota</taxon>
        <taxon>Actinomycetes</taxon>
        <taxon>Kitasatosporales</taxon>
        <taxon>Streptomycetaceae</taxon>
        <taxon>Streptomyces</taxon>
    </lineage>
</organism>
<reference evidence="17" key="1">
    <citation type="submission" date="2023-07" db="EMBL/GenBank/DDBJ databases">
        <title>30 novel species of actinomycetes from the DSMZ collection.</title>
        <authorList>
            <person name="Nouioui I."/>
        </authorList>
    </citation>
    <scope>NUCLEOTIDE SEQUENCE [LARGE SCALE GENOMIC DNA]</scope>
    <source>
        <strain evidence="17">DSM 44918</strain>
    </source>
</reference>
<keyword evidence="8" id="KW-0915">Sodium</keyword>
<keyword evidence="17" id="KW-1185">Reference proteome</keyword>
<evidence type="ECO:0000256" key="6">
    <source>
        <dbReference type="ARBA" id="ARBA00022847"/>
    </source>
</evidence>
<dbReference type="PANTHER" id="PTHR48086:SF3">
    <property type="entry name" value="SODIUM_PROLINE SYMPORTER"/>
    <property type="match status" value="1"/>
</dbReference>
<evidence type="ECO:0000256" key="1">
    <source>
        <dbReference type="ARBA" id="ARBA00004651"/>
    </source>
</evidence>
<feature type="transmembrane region" description="Helical" evidence="15">
    <location>
        <begin position="186"/>
        <end position="208"/>
    </location>
</feature>
<dbReference type="Pfam" id="PF00474">
    <property type="entry name" value="SSF"/>
    <property type="match status" value="1"/>
</dbReference>
<comment type="subcellular location">
    <subcellularLocation>
        <location evidence="1">Cell membrane</location>
        <topology evidence="1">Multi-pass membrane protein</topology>
    </subcellularLocation>
</comment>
<proteinExistence type="inferred from homology"/>
<evidence type="ECO:0000256" key="7">
    <source>
        <dbReference type="ARBA" id="ARBA00022989"/>
    </source>
</evidence>
<evidence type="ECO:0000256" key="2">
    <source>
        <dbReference type="ARBA" id="ARBA00006434"/>
    </source>
</evidence>
<evidence type="ECO:0000256" key="10">
    <source>
        <dbReference type="ARBA" id="ARBA00023136"/>
    </source>
</evidence>
<evidence type="ECO:0000256" key="8">
    <source>
        <dbReference type="ARBA" id="ARBA00023053"/>
    </source>
</evidence>
<keyword evidence="10 15" id="KW-0472">Membrane</keyword>
<evidence type="ECO:0000256" key="11">
    <source>
        <dbReference type="ARBA" id="ARBA00023201"/>
    </source>
</evidence>
<evidence type="ECO:0000256" key="14">
    <source>
        <dbReference type="SAM" id="MobiDB-lite"/>
    </source>
</evidence>
<feature type="transmembrane region" description="Helical" evidence="15">
    <location>
        <begin position="267"/>
        <end position="293"/>
    </location>
</feature>
<sequence length="507" mass="54445">MSALDWIVVAGYFLVVVAIGWWSKNRIHSVADFFTARGKIPWWLSGVSHHMSGYSAVMFVAFAAVAYNSGITVYFWWPLTIGLGVGVGAFLFAARWNRLRAKHDVKSPLEYLTRRYNLPTQQVLAYSGAALKVVDIAAKWVAISVLLRGFADIPIEVGIIFTGIATMAYMTVGGLWADVLTDMGQFVIQAVAGVAMLLAVMIELGVGFPFTMWGDLPDGHGDPVNGTVTTWLILAFLLVKTFEYNGGMWNLAQRYMASPSGSDARRAALLSSALWLVWPLILFLPMIAAPLIVPGLSNGEESYIALARELLPAGLIGLMLAGFFSHTMAMVASDSNVITAVITRDIAPVLAPRVRRLTEAAQLTFARVTTVLFVALSMTIAITTGGEGFVLDTVVELVAATMGPISIPLMLGLLPWFRRVGPTAAITSWAGGLLVWYVVRYVVDGATQAAIVGLPLLTSLVLYVGVGMLRPEPKPETDALLDSLNSDPEPAAPSSQAEPEGGALTAR</sequence>
<evidence type="ECO:0000256" key="5">
    <source>
        <dbReference type="ARBA" id="ARBA00022692"/>
    </source>
</evidence>
<feature type="transmembrane region" description="Helical" evidence="15">
    <location>
        <begin position="6"/>
        <end position="22"/>
    </location>
</feature>
<dbReference type="RefSeq" id="WP_311600167.1">
    <property type="nucleotide sequence ID" value="NZ_JAVREM010000023.1"/>
</dbReference>
<dbReference type="EMBL" id="JAVREM010000023">
    <property type="protein sequence ID" value="MDT0320344.1"/>
    <property type="molecule type" value="Genomic_DNA"/>
</dbReference>
<feature type="compositionally biased region" description="Low complexity" evidence="14">
    <location>
        <begin position="486"/>
        <end position="500"/>
    </location>
</feature>
<dbReference type="InterPro" id="IPR038377">
    <property type="entry name" value="Na/Glc_symporter_sf"/>
</dbReference>
<dbReference type="PANTHER" id="PTHR48086">
    <property type="entry name" value="SODIUM/PROLINE SYMPORTER-RELATED"/>
    <property type="match status" value="1"/>
</dbReference>
<feature type="transmembrane region" description="Helical" evidence="15">
    <location>
        <begin position="397"/>
        <end position="417"/>
    </location>
</feature>
<protein>
    <submittedName>
        <fullName evidence="16">Sodium:solute symporter family protein</fullName>
    </submittedName>
</protein>
<feature type="transmembrane region" description="Helical" evidence="15">
    <location>
        <begin position="365"/>
        <end position="385"/>
    </location>
</feature>
<keyword evidence="3" id="KW-0813">Transport</keyword>
<dbReference type="CDD" id="cd11477">
    <property type="entry name" value="SLC5sbd_u1"/>
    <property type="match status" value="1"/>
</dbReference>
<feature type="transmembrane region" description="Helical" evidence="15">
    <location>
        <begin position="228"/>
        <end position="246"/>
    </location>
</feature>
<evidence type="ECO:0000256" key="9">
    <source>
        <dbReference type="ARBA" id="ARBA00023065"/>
    </source>
</evidence>
<dbReference type="InterPro" id="IPR050277">
    <property type="entry name" value="Sodium:Solute_Symporter"/>
</dbReference>
<accession>A0ABU2LRX8</accession>
<feature type="transmembrane region" description="Helical" evidence="15">
    <location>
        <begin position="42"/>
        <end position="67"/>
    </location>
</feature>
<keyword evidence="5 15" id="KW-0812">Transmembrane</keyword>
<evidence type="ECO:0000256" key="3">
    <source>
        <dbReference type="ARBA" id="ARBA00022448"/>
    </source>
</evidence>
<evidence type="ECO:0000256" key="4">
    <source>
        <dbReference type="ARBA" id="ARBA00022475"/>
    </source>
</evidence>
<keyword evidence="11" id="KW-0739">Sodium transport</keyword>
<dbReference type="InterPro" id="IPR001734">
    <property type="entry name" value="Na/solute_symporter"/>
</dbReference>
<dbReference type="Gene3D" id="1.20.1730.10">
    <property type="entry name" value="Sodium/glucose cotransporter"/>
    <property type="match status" value="1"/>
</dbReference>
<feature type="transmembrane region" description="Helical" evidence="15">
    <location>
        <begin position="73"/>
        <end position="94"/>
    </location>
</feature>
<evidence type="ECO:0000256" key="15">
    <source>
        <dbReference type="SAM" id="Phobius"/>
    </source>
</evidence>
<comment type="catalytic activity">
    <reaction evidence="12">
        <text>L-proline(in) + Na(+)(in) = L-proline(out) + Na(+)(out)</text>
        <dbReference type="Rhea" id="RHEA:28967"/>
        <dbReference type="ChEBI" id="CHEBI:29101"/>
        <dbReference type="ChEBI" id="CHEBI:60039"/>
    </reaction>
</comment>
<gene>
    <name evidence="16" type="ORF">RNC47_18565</name>
</gene>
<keyword evidence="6" id="KW-0769">Symport</keyword>
<feature type="transmembrane region" description="Helical" evidence="15">
    <location>
        <begin position="313"/>
        <end position="332"/>
    </location>
</feature>
<evidence type="ECO:0000313" key="16">
    <source>
        <dbReference type="EMBL" id="MDT0320344.1"/>
    </source>
</evidence>